<evidence type="ECO:0000313" key="3">
    <source>
        <dbReference type="Proteomes" id="UP000637267"/>
    </source>
</evidence>
<dbReference type="SUPFAM" id="SSF82784">
    <property type="entry name" value="OsmC-like"/>
    <property type="match status" value="1"/>
</dbReference>
<accession>A0ABQ2P9F8</accession>
<comment type="similarity">
    <text evidence="1">Belongs to the OsmC/Ohr family.</text>
</comment>
<name>A0ABQ2P9F8_9NEIS</name>
<dbReference type="PANTHER" id="PTHR33797:SF2">
    <property type="entry name" value="ORGANIC HYDROPEROXIDE RESISTANCE PROTEIN-LIKE"/>
    <property type="match status" value="1"/>
</dbReference>
<reference evidence="3" key="1">
    <citation type="journal article" date="2019" name="Int. J. Syst. Evol. Microbiol.">
        <title>The Global Catalogue of Microorganisms (GCM) 10K type strain sequencing project: providing services to taxonomists for standard genome sequencing and annotation.</title>
        <authorList>
            <consortium name="The Broad Institute Genomics Platform"/>
            <consortium name="The Broad Institute Genome Sequencing Center for Infectious Disease"/>
            <person name="Wu L."/>
            <person name="Ma J."/>
        </authorList>
    </citation>
    <scope>NUCLEOTIDE SEQUENCE [LARGE SCALE GENOMIC DNA]</scope>
    <source>
        <strain evidence="3">CGMCC 1.8859</strain>
    </source>
</reference>
<gene>
    <name evidence="2" type="ORF">GCM10010970_21080</name>
</gene>
<dbReference type="InterPro" id="IPR003718">
    <property type="entry name" value="OsmC/Ohr_fam"/>
</dbReference>
<dbReference type="InterPro" id="IPR015946">
    <property type="entry name" value="KH_dom-like_a/b"/>
</dbReference>
<protein>
    <submittedName>
        <fullName evidence="2">Peroxiredoxin</fullName>
    </submittedName>
</protein>
<comment type="caution">
    <text evidence="2">The sequence shown here is derived from an EMBL/GenBank/DDBJ whole genome shotgun (WGS) entry which is preliminary data.</text>
</comment>
<dbReference type="PANTHER" id="PTHR33797">
    <property type="entry name" value="ORGANIC HYDROPEROXIDE RESISTANCE PROTEIN-LIKE"/>
    <property type="match status" value="1"/>
</dbReference>
<organism evidence="2 3">
    <name type="scientific">Silvimonas iriomotensis</name>
    <dbReference type="NCBI Taxonomy" id="449662"/>
    <lineage>
        <taxon>Bacteria</taxon>
        <taxon>Pseudomonadati</taxon>
        <taxon>Pseudomonadota</taxon>
        <taxon>Betaproteobacteria</taxon>
        <taxon>Neisseriales</taxon>
        <taxon>Chitinibacteraceae</taxon>
        <taxon>Silvimonas</taxon>
    </lineage>
</organism>
<dbReference type="RefSeq" id="WP_188704287.1">
    <property type="nucleotide sequence ID" value="NZ_BMLX01000002.1"/>
</dbReference>
<proteinExistence type="inferred from homology"/>
<dbReference type="Pfam" id="PF02566">
    <property type="entry name" value="OsmC"/>
    <property type="match status" value="1"/>
</dbReference>
<dbReference type="InterPro" id="IPR019953">
    <property type="entry name" value="OHR"/>
</dbReference>
<dbReference type="Gene3D" id="2.20.25.10">
    <property type="match status" value="1"/>
</dbReference>
<evidence type="ECO:0000313" key="2">
    <source>
        <dbReference type="EMBL" id="GGP21559.1"/>
    </source>
</evidence>
<dbReference type="Gene3D" id="3.30.300.20">
    <property type="match status" value="1"/>
</dbReference>
<dbReference type="EMBL" id="BMLX01000002">
    <property type="protein sequence ID" value="GGP21559.1"/>
    <property type="molecule type" value="Genomic_DNA"/>
</dbReference>
<evidence type="ECO:0000256" key="1">
    <source>
        <dbReference type="ARBA" id="ARBA00007378"/>
    </source>
</evidence>
<dbReference type="NCBIfam" id="TIGR03561">
    <property type="entry name" value="organ_hyd_perox"/>
    <property type="match status" value="1"/>
</dbReference>
<dbReference type="InterPro" id="IPR036102">
    <property type="entry name" value="OsmC/Ohrsf"/>
</dbReference>
<sequence>MEQHKAIYTAKVQTIGSSNGTARSVDGRFKDLLAPPDAEAPDTRPEQLFAAGWSACFEGAMQLAARKMNVLLPPGFAINTEIDLQDATDGYFLGARLKVSLPELERNVAQAIIDAAHQTCLYASATRSNIHVALSFS</sequence>
<dbReference type="Proteomes" id="UP000637267">
    <property type="component" value="Unassembled WGS sequence"/>
</dbReference>
<keyword evidence="3" id="KW-1185">Reference proteome</keyword>